<sequence length="175" mass="19118">MQAAQAPDEARYYLVNLDPTPKADKPGKYNDYPLLTAGNFRGAKGGWLPSHSTSFEFGSGDFGYVISCNSVGQSDVKTDWLRNIDGQGNWWEVDPNSVMGVAQAHDWGTIDLFNDYQMPAFGTSQSGSIGKASQIKLPTMVLQAGGTHKLEQDTMVTMMQQADSARMASKRFQPA</sequence>
<evidence type="ECO:0000313" key="1">
    <source>
        <dbReference type="EMBL" id="SOD98554.1"/>
    </source>
</evidence>
<dbReference type="AlphaFoldDB" id="A0A286GU94"/>
<keyword evidence="2" id="KW-1185">Reference proteome</keyword>
<evidence type="ECO:0000313" key="2">
    <source>
        <dbReference type="Proteomes" id="UP000219452"/>
    </source>
</evidence>
<dbReference type="Proteomes" id="UP000219452">
    <property type="component" value="Unassembled WGS sequence"/>
</dbReference>
<gene>
    <name evidence="1" type="ORF">SAMN06269250_6146</name>
</gene>
<dbReference type="RefSeq" id="WP_097131377.1">
    <property type="nucleotide sequence ID" value="NZ_OCNH01000008.1"/>
</dbReference>
<protein>
    <submittedName>
        <fullName evidence="1">Uncharacterized protein</fullName>
    </submittedName>
</protein>
<name>A0A286GU94_9BACT</name>
<organism evidence="1 2">
    <name type="scientific">Spirosoma fluviale</name>
    <dbReference type="NCBI Taxonomy" id="1597977"/>
    <lineage>
        <taxon>Bacteria</taxon>
        <taxon>Pseudomonadati</taxon>
        <taxon>Bacteroidota</taxon>
        <taxon>Cytophagia</taxon>
        <taxon>Cytophagales</taxon>
        <taxon>Cytophagaceae</taxon>
        <taxon>Spirosoma</taxon>
    </lineage>
</organism>
<proteinExistence type="predicted"/>
<dbReference type="EMBL" id="OCNH01000008">
    <property type="protein sequence ID" value="SOD98554.1"/>
    <property type="molecule type" value="Genomic_DNA"/>
</dbReference>
<reference evidence="2" key="1">
    <citation type="submission" date="2017-09" db="EMBL/GenBank/DDBJ databases">
        <authorList>
            <person name="Varghese N."/>
            <person name="Submissions S."/>
        </authorList>
    </citation>
    <scope>NUCLEOTIDE SEQUENCE [LARGE SCALE GENOMIC DNA]</scope>
    <source>
        <strain evidence="2">DSM 29961</strain>
    </source>
</reference>
<accession>A0A286GU94</accession>